<name>A0A4D4MDU6_STRAX</name>
<dbReference type="Proteomes" id="UP000299211">
    <property type="component" value="Unassembled WGS sequence"/>
</dbReference>
<evidence type="ECO:0000313" key="3">
    <source>
        <dbReference type="Proteomes" id="UP000299211"/>
    </source>
</evidence>
<evidence type="ECO:0000313" key="2">
    <source>
        <dbReference type="EMBL" id="GDY80021.1"/>
    </source>
</evidence>
<proteinExistence type="predicted"/>
<organism evidence="1 4">
    <name type="scientific">Streptomyces avermitilis</name>
    <dbReference type="NCBI Taxonomy" id="33903"/>
    <lineage>
        <taxon>Bacteria</taxon>
        <taxon>Bacillati</taxon>
        <taxon>Actinomycetota</taxon>
        <taxon>Actinomycetes</taxon>
        <taxon>Kitasatosporales</taxon>
        <taxon>Streptomycetaceae</taxon>
        <taxon>Streptomyces</taxon>
    </lineage>
</organism>
<dbReference type="GeneID" id="41537567"/>
<reference evidence="2 3" key="1">
    <citation type="submission" date="2019-04" db="EMBL/GenBank/DDBJ databases">
        <title>Draft genome sequences of Streptomyces avermitilis ATCC 31267.</title>
        <authorList>
            <person name="Komaki H."/>
            <person name="Tamura T."/>
            <person name="Hosoyama A."/>
        </authorList>
    </citation>
    <scope>NUCLEOTIDE SEQUENCE [LARGE SCALE GENOMIC DNA]</scope>
    <source>
        <strain evidence="2 3">ATCC 31267</strain>
    </source>
</reference>
<comment type="caution">
    <text evidence="1">The sequence shown here is derived from an EMBL/GenBank/DDBJ whole genome shotgun (WGS) entry which is preliminary data.</text>
</comment>
<evidence type="ECO:0000313" key="1">
    <source>
        <dbReference type="EMBL" id="GDY69759.1"/>
    </source>
</evidence>
<dbReference type="EMBL" id="BJHY01000002">
    <property type="protein sequence ID" value="GDY80021.1"/>
    <property type="molecule type" value="Genomic_DNA"/>
</dbReference>
<reference evidence="1 4" key="2">
    <citation type="submission" date="2019-04" db="EMBL/GenBank/DDBJ databases">
        <title>Draft genome sequences of Streptomyces avermitilis NBRC 14893.</title>
        <authorList>
            <person name="Komaki H."/>
            <person name="Tamura T."/>
            <person name="Hosoyama A."/>
        </authorList>
    </citation>
    <scope>NUCLEOTIDE SEQUENCE [LARGE SCALE GENOMIC DNA]</scope>
    <source>
        <strain evidence="1 4">NBRC 14893</strain>
    </source>
</reference>
<gene>
    <name evidence="1" type="ORF">SAV14893_091520</name>
    <name evidence="2" type="ORF">SAV31267_095060</name>
</gene>
<accession>A0A4D4MDU6</accession>
<protein>
    <submittedName>
        <fullName evidence="1">Uncharacterized protein</fullName>
    </submittedName>
</protein>
<dbReference type="RefSeq" id="WP_010981835.1">
    <property type="nucleotide sequence ID" value="NZ_BAABTN010000037.1"/>
</dbReference>
<evidence type="ECO:0000313" key="4">
    <source>
        <dbReference type="Proteomes" id="UP000302139"/>
    </source>
</evidence>
<dbReference type="Proteomes" id="UP000302139">
    <property type="component" value="Unassembled WGS sequence"/>
</dbReference>
<sequence length="73" mass="7828">MSETPETPTAVLLITVWFEPASPTLRARVIQAVDVHTPGETMVLVGRDAVLGVVHEWLDACAHDRPNPPSGAT</sequence>
<dbReference type="AlphaFoldDB" id="A0A4D4MDU6"/>
<dbReference type="EMBL" id="BJHX01000002">
    <property type="protein sequence ID" value="GDY69759.1"/>
    <property type="molecule type" value="Genomic_DNA"/>
</dbReference>